<proteinExistence type="predicted"/>
<dbReference type="EMBL" id="CP043494">
    <property type="protein sequence ID" value="WNG43292.1"/>
    <property type="molecule type" value="Genomic_DNA"/>
</dbReference>
<gene>
    <name evidence="1" type="ORF">F0U60_03675</name>
</gene>
<evidence type="ECO:0000313" key="2">
    <source>
        <dbReference type="Proteomes" id="UP001611383"/>
    </source>
</evidence>
<dbReference type="RefSeq" id="WP_395813985.1">
    <property type="nucleotide sequence ID" value="NZ_CP043494.1"/>
</dbReference>
<evidence type="ECO:0000313" key="1">
    <source>
        <dbReference type="EMBL" id="WNG43292.1"/>
    </source>
</evidence>
<dbReference type="Proteomes" id="UP001611383">
    <property type="component" value="Chromosome"/>
</dbReference>
<keyword evidence="2" id="KW-1185">Reference proteome</keyword>
<reference evidence="1 2" key="1">
    <citation type="submission" date="2019-08" db="EMBL/GenBank/DDBJ databases">
        <title>Archangium and Cystobacter genomes.</title>
        <authorList>
            <person name="Chen I.-C.K."/>
            <person name="Wielgoss S."/>
        </authorList>
    </citation>
    <scope>NUCLEOTIDE SEQUENCE [LARGE SCALE GENOMIC DNA]</scope>
    <source>
        <strain evidence="1 2">Cbm 6</strain>
    </source>
</reference>
<sequence>MEQLAWLGEQEARRISLLGPFLGRSLLELSATALIGRLDPLRVLVIRQVQAQAKYDTAIPWKASMRWQGDVLAKKVSNLWGEELEYEKVTKALFGDYYDHLIWRPAIQRMLGSAKGGGAWLAELAAIDAEAFISRKRDEIGRLYSSLSKGIHHEFVMPPGALYDRNTVVDLVLRTVHMVADLGLISHFIAHASFSLKPDDALAAFNRIETIEVMK</sequence>
<protein>
    <submittedName>
        <fullName evidence="1">Uncharacterized protein</fullName>
    </submittedName>
</protein>
<organism evidence="1 2">
    <name type="scientific">Archangium minus</name>
    <dbReference type="NCBI Taxonomy" id="83450"/>
    <lineage>
        <taxon>Bacteria</taxon>
        <taxon>Pseudomonadati</taxon>
        <taxon>Myxococcota</taxon>
        <taxon>Myxococcia</taxon>
        <taxon>Myxococcales</taxon>
        <taxon>Cystobacterineae</taxon>
        <taxon>Archangiaceae</taxon>
        <taxon>Archangium</taxon>
    </lineage>
</organism>
<name>A0ABY9WHM6_9BACT</name>
<accession>A0ABY9WHM6</accession>